<evidence type="ECO:0000256" key="2">
    <source>
        <dbReference type="SAM" id="SignalP"/>
    </source>
</evidence>
<feature type="compositionally biased region" description="Low complexity" evidence="1">
    <location>
        <begin position="35"/>
        <end position="50"/>
    </location>
</feature>
<comment type="caution">
    <text evidence="3">The sequence shown here is derived from an EMBL/GenBank/DDBJ whole genome shotgun (WGS) entry which is preliminary data.</text>
</comment>
<gene>
    <name evidence="3" type="ORF">GCM10009802_01430</name>
</gene>
<organism evidence="3 4">
    <name type="scientific">Streptomyces synnematoformans</name>
    <dbReference type="NCBI Taxonomy" id="415721"/>
    <lineage>
        <taxon>Bacteria</taxon>
        <taxon>Bacillati</taxon>
        <taxon>Actinomycetota</taxon>
        <taxon>Actinomycetes</taxon>
        <taxon>Kitasatosporales</taxon>
        <taxon>Streptomycetaceae</taxon>
        <taxon>Streptomyces</taxon>
    </lineage>
</organism>
<evidence type="ECO:0000313" key="4">
    <source>
        <dbReference type="Proteomes" id="UP001500443"/>
    </source>
</evidence>
<proteinExistence type="predicted"/>
<keyword evidence="4" id="KW-1185">Reference proteome</keyword>
<keyword evidence="2" id="KW-0732">Signal</keyword>
<reference evidence="3 4" key="1">
    <citation type="journal article" date="2019" name="Int. J. Syst. Evol. Microbiol.">
        <title>The Global Catalogue of Microorganisms (GCM) 10K type strain sequencing project: providing services to taxonomists for standard genome sequencing and annotation.</title>
        <authorList>
            <consortium name="The Broad Institute Genomics Platform"/>
            <consortium name="The Broad Institute Genome Sequencing Center for Infectious Disease"/>
            <person name="Wu L."/>
            <person name="Ma J."/>
        </authorList>
    </citation>
    <scope>NUCLEOTIDE SEQUENCE [LARGE SCALE GENOMIC DNA]</scope>
    <source>
        <strain evidence="3 4">JCM 15481</strain>
    </source>
</reference>
<name>A0ABN2X7R8_9ACTN</name>
<feature type="signal peptide" evidence="2">
    <location>
        <begin position="1"/>
        <end position="23"/>
    </location>
</feature>
<feature type="chain" id="PRO_5045075511" evidence="2">
    <location>
        <begin position="24"/>
        <end position="123"/>
    </location>
</feature>
<evidence type="ECO:0000313" key="3">
    <source>
        <dbReference type="EMBL" id="GAA2106832.1"/>
    </source>
</evidence>
<evidence type="ECO:0000256" key="1">
    <source>
        <dbReference type="SAM" id="MobiDB-lite"/>
    </source>
</evidence>
<dbReference type="EMBL" id="BAAAPF010000002">
    <property type="protein sequence ID" value="GAA2106832.1"/>
    <property type="molecule type" value="Genomic_DNA"/>
</dbReference>
<accession>A0ABN2X7R8</accession>
<feature type="region of interest" description="Disordered" evidence="1">
    <location>
        <begin position="35"/>
        <end position="66"/>
    </location>
</feature>
<sequence length="123" mass="12903">MSRCLQRSLISMLALGGALLTLAAPADATARASAEARSAAWAQSAPRAQALPPPHEPDRGSCTATRSGQKIQMDCIIKKPDTTLWVACSGGFVEIRHRNPPGFTASGTCPQYGGYALTFTSPD</sequence>
<dbReference type="Proteomes" id="UP001500443">
    <property type="component" value="Unassembled WGS sequence"/>
</dbReference>
<protein>
    <submittedName>
        <fullName evidence="3">Uncharacterized protein</fullName>
    </submittedName>
</protein>